<dbReference type="EMBL" id="QHKI01000008">
    <property type="protein sequence ID" value="RSM86518.1"/>
    <property type="molecule type" value="Genomic_DNA"/>
</dbReference>
<name>A0A428ZEX1_KIBAR</name>
<evidence type="ECO:0000313" key="1">
    <source>
        <dbReference type="EMBL" id="RSM86518.1"/>
    </source>
</evidence>
<accession>A0A428ZEX1</accession>
<gene>
    <name evidence="1" type="ORF">DMH04_12715</name>
</gene>
<dbReference type="InterPro" id="IPR036291">
    <property type="entry name" value="NAD(P)-bd_dom_sf"/>
</dbReference>
<dbReference type="PANTHER" id="PTHR13812:SF19">
    <property type="entry name" value="KETIMINE REDUCTASE MU-CRYSTALLIN"/>
    <property type="match status" value="1"/>
</dbReference>
<protein>
    <submittedName>
        <fullName evidence="1">Ornithine cyclodeaminase</fullName>
    </submittedName>
</protein>
<dbReference type="GO" id="GO:0005737">
    <property type="term" value="C:cytoplasm"/>
    <property type="evidence" value="ECO:0007669"/>
    <property type="project" value="TreeGrafter"/>
</dbReference>
<comment type="caution">
    <text evidence="1">The sequence shown here is derived from an EMBL/GenBank/DDBJ whole genome shotgun (WGS) entry which is preliminary data.</text>
</comment>
<dbReference type="InterPro" id="IPR003462">
    <property type="entry name" value="ODC_Mu_crystall"/>
</dbReference>
<dbReference type="SUPFAM" id="SSF51735">
    <property type="entry name" value="NAD(P)-binding Rossmann-fold domains"/>
    <property type="match status" value="1"/>
</dbReference>
<dbReference type="PANTHER" id="PTHR13812">
    <property type="entry name" value="KETIMINE REDUCTASE MU-CRYSTALLIN"/>
    <property type="match status" value="1"/>
</dbReference>
<dbReference type="Gene3D" id="3.30.1780.10">
    <property type="entry name" value="ornithine cyclodeaminase, domain 1"/>
    <property type="match status" value="1"/>
</dbReference>
<organism evidence="1 2">
    <name type="scientific">Kibdelosporangium aridum</name>
    <dbReference type="NCBI Taxonomy" id="2030"/>
    <lineage>
        <taxon>Bacteria</taxon>
        <taxon>Bacillati</taxon>
        <taxon>Actinomycetota</taxon>
        <taxon>Actinomycetes</taxon>
        <taxon>Pseudonocardiales</taxon>
        <taxon>Pseudonocardiaceae</taxon>
        <taxon>Kibdelosporangium</taxon>
    </lineage>
</organism>
<sequence length="315" mass="32163">MGHVVGQASVRIVSLAEVRAAASFDVVFGAVRDALIAHAAGATQIPPPMHLVFPDADGDCHVKAGYMAGAQHFAVKIASGFYRNSAIGLPNNNGLVLVVDATNGVPAAILADEGWLTAWRTAAAGALITHALTPPEVSDIAVMGTGLQARLQVVWLRELRTLNSVRVWGRRADEVNRLCTELAEDGINASPGEIAGAECVITATAATTPLAPAEAFSSAVHVTALGTDLPGKGELPPDLFASASIIATDDHEQCLHHGDFGNAVRAGVVSSDSDVSVGTVLRDGVRHRSGLSIADLTGIGAADAAVASAVLTALG</sequence>
<dbReference type="AlphaFoldDB" id="A0A428ZEX1"/>
<dbReference type="Gene3D" id="3.40.50.720">
    <property type="entry name" value="NAD(P)-binding Rossmann-like Domain"/>
    <property type="match status" value="1"/>
</dbReference>
<dbReference type="PIRSF" id="PIRSF001439">
    <property type="entry name" value="CryM"/>
    <property type="match status" value="1"/>
</dbReference>
<dbReference type="InterPro" id="IPR023401">
    <property type="entry name" value="ODC_N"/>
</dbReference>
<dbReference type="Proteomes" id="UP000287547">
    <property type="component" value="Unassembled WGS sequence"/>
</dbReference>
<dbReference type="OrthoDB" id="3812704at2"/>
<dbReference type="Pfam" id="PF02423">
    <property type="entry name" value="OCD_Mu_crystall"/>
    <property type="match status" value="1"/>
</dbReference>
<proteinExistence type="predicted"/>
<reference evidence="1 2" key="1">
    <citation type="submission" date="2018-05" db="EMBL/GenBank/DDBJ databases">
        <title>Evolution of GPA BGCs.</title>
        <authorList>
            <person name="Waglechner N."/>
            <person name="Wright G.D."/>
        </authorList>
    </citation>
    <scope>NUCLEOTIDE SEQUENCE [LARGE SCALE GENOMIC DNA]</scope>
    <source>
        <strain evidence="1 2">A82846</strain>
    </source>
</reference>
<evidence type="ECO:0000313" key="2">
    <source>
        <dbReference type="Proteomes" id="UP000287547"/>
    </source>
</evidence>